<evidence type="ECO:0000313" key="2">
    <source>
        <dbReference type="EMBL" id="GMN75295.1"/>
    </source>
</evidence>
<feature type="compositionally biased region" description="Acidic residues" evidence="1">
    <location>
        <begin position="129"/>
        <end position="140"/>
    </location>
</feature>
<gene>
    <name evidence="2" type="ORF">TIFTF001_056587</name>
</gene>
<feature type="non-terminal residue" evidence="2">
    <location>
        <position position="204"/>
    </location>
</feature>
<organism evidence="2 3">
    <name type="scientific">Ficus carica</name>
    <name type="common">Common fig</name>
    <dbReference type="NCBI Taxonomy" id="3494"/>
    <lineage>
        <taxon>Eukaryota</taxon>
        <taxon>Viridiplantae</taxon>
        <taxon>Streptophyta</taxon>
        <taxon>Embryophyta</taxon>
        <taxon>Tracheophyta</taxon>
        <taxon>Spermatophyta</taxon>
        <taxon>Magnoliopsida</taxon>
        <taxon>eudicotyledons</taxon>
        <taxon>Gunneridae</taxon>
        <taxon>Pentapetalae</taxon>
        <taxon>rosids</taxon>
        <taxon>fabids</taxon>
        <taxon>Rosales</taxon>
        <taxon>Moraceae</taxon>
        <taxon>Ficeae</taxon>
        <taxon>Ficus</taxon>
    </lineage>
</organism>
<evidence type="ECO:0000256" key="1">
    <source>
        <dbReference type="SAM" id="MobiDB-lite"/>
    </source>
</evidence>
<dbReference type="Proteomes" id="UP001187192">
    <property type="component" value="Unassembled WGS sequence"/>
</dbReference>
<name>A0AA88EJY9_FICCA</name>
<keyword evidence="3" id="KW-1185">Reference proteome</keyword>
<proteinExistence type="predicted"/>
<comment type="caution">
    <text evidence="2">The sequence shown here is derived from an EMBL/GenBank/DDBJ whole genome shotgun (WGS) entry which is preliminary data.</text>
</comment>
<feature type="region of interest" description="Disordered" evidence="1">
    <location>
        <begin position="68"/>
        <end position="186"/>
    </location>
</feature>
<evidence type="ECO:0000313" key="3">
    <source>
        <dbReference type="Proteomes" id="UP001187192"/>
    </source>
</evidence>
<feature type="compositionally biased region" description="Low complexity" evidence="1">
    <location>
        <begin position="94"/>
        <end position="108"/>
    </location>
</feature>
<sequence length="204" mass="19825">MPLKLCRIHIDIILSLTAKNQLKIPSGTWRTQLVPPQKNDVSSCPAQKSLEISLGGVLPSAPPAPWLGWPPRPSCAPWAREGRGEGPGQGGTAAGQPPSGVAPAAVGGPPAPAGGTAGGGGDGGRDDGAGGDDDDGDDGAGEISGTGAGAGDGGGAGETHGGYFFPPNCPVTPVEGHTSQDGGLEGLLGENIISHDGLGGGGHK</sequence>
<dbReference type="EMBL" id="BTGU01021344">
    <property type="protein sequence ID" value="GMN75295.1"/>
    <property type="molecule type" value="Genomic_DNA"/>
</dbReference>
<feature type="compositionally biased region" description="Gly residues" evidence="1">
    <location>
        <begin position="142"/>
        <end position="160"/>
    </location>
</feature>
<accession>A0AA88EJY9</accession>
<reference evidence="2" key="1">
    <citation type="submission" date="2023-07" db="EMBL/GenBank/DDBJ databases">
        <title>draft genome sequence of fig (Ficus carica).</title>
        <authorList>
            <person name="Takahashi T."/>
            <person name="Nishimura K."/>
        </authorList>
    </citation>
    <scope>NUCLEOTIDE SEQUENCE</scope>
</reference>
<protein>
    <submittedName>
        <fullName evidence="2">Uncharacterized protein</fullName>
    </submittedName>
</protein>
<dbReference type="AlphaFoldDB" id="A0AA88EJY9"/>